<dbReference type="InterPro" id="IPR043502">
    <property type="entry name" value="DNA/RNA_pol_sf"/>
</dbReference>
<comment type="catalytic activity">
    <reaction evidence="7">
        <text>RNA(n) + a ribonucleoside 5'-triphosphate = RNA(n+1) + diphosphate</text>
        <dbReference type="Rhea" id="RHEA:21248"/>
        <dbReference type="Rhea" id="RHEA-COMP:14527"/>
        <dbReference type="Rhea" id="RHEA-COMP:17342"/>
        <dbReference type="ChEBI" id="CHEBI:33019"/>
        <dbReference type="ChEBI" id="CHEBI:61557"/>
        <dbReference type="ChEBI" id="CHEBI:140395"/>
        <dbReference type="EC" id="2.7.7.6"/>
    </reaction>
</comment>
<dbReference type="InterPro" id="IPR002092">
    <property type="entry name" value="DNA-dir_Rpol_phage-type"/>
</dbReference>
<dbReference type="Pfam" id="PF00940">
    <property type="entry name" value="RNA_pol"/>
    <property type="match status" value="1"/>
</dbReference>
<name>A0ABS9EAE0_9HYPH</name>
<dbReference type="InterPro" id="IPR029262">
    <property type="entry name" value="RPOL_N"/>
</dbReference>
<proteinExistence type="inferred from homology"/>
<dbReference type="InterPro" id="IPR037159">
    <property type="entry name" value="RNA_POL_N_sf"/>
</dbReference>
<evidence type="ECO:0000256" key="4">
    <source>
        <dbReference type="ARBA" id="ARBA00022679"/>
    </source>
</evidence>
<dbReference type="RefSeq" id="WP_236115559.1">
    <property type="nucleotide sequence ID" value="NZ_JAKGTI010000004.1"/>
</dbReference>
<gene>
    <name evidence="9" type="ORF">L1I42_15055</name>
</gene>
<sequence length="832" mass="94795">MNENLYEMELRLEEEARSLSAQRFLKDHLKGLDGDTYAETFVGTKLLKNYLIPYSRAIEDWIHQANQGGVGRRMRAAQLLADIDPMMISYLMLKSIINLVPSNFGDQPCSIMRLALHGAGLIHTELRLRHFDQEYGKLSKRIHEDFNQRELPRYKREEYMRKMFSKVDLDWSIWTKNEMALIGFALIDRFKEVTGDLQVVSVRRGKKTHYAVTPSDALVKIINDMTENHADLFTSAFPMIVSPIDWGPDNLETGGYVSHHISPYKFVKGAKRGYLNQLKLEAENGVLDHVLHGVNALQKTRWAVNVPVLDVMEQVYRLNLECGKLPKADPIPLPEWPSHLPNFEDCSPDEQEEFIKAKSERFIIHEQNRRMIGKRVVAQRAFSLARKMASYPAIYFPHDLDSRGRAYPVPSGLNPQGPDYVKALLQFAEGKVLGENGVRWLAIHGANCWGEDKLPLHERERWGHAHYELARSVARDPIGTFAEWGNCDNPAQFLAWCLAWAEAHEGKPEEYICRLHVDVDATCSGLQHFSAMLRDEVGGYHVNMTPNDERQDVYGAVASAAVELIEKDLGGDNDALAKAWLKFGVDRKITKRPVMVKPYAGTRQSCITYVSDAVTDRLKAGEPIPWPEDDLFTFQLYGANKVWEAIPKVVVAADGAMRWLSSIARLVGKSQPDCRRIEWRTPAGLPVHQYKFNHKVRRLKTFFDGSVIRPRLLDETDKLDPRQMASSVAPSFVHSLDACHLQMTVARAVEEGITDFAAVHDSFGVHPSDVDKFSRIIRETFVEMYTEHDVLQEFLEDAKRLISPEFHKDIPPIPPKGQLDLQGILENEFFFS</sequence>
<comment type="caution">
    <text evidence="9">The sequence shown here is derived from an EMBL/GenBank/DDBJ whole genome shotgun (WGS) entry which is preliminary data.</text>
</comment>
<dbReference type="PANTHER" id="PTHR10102:SF0">
    <property type="entry name" value="DNA-DIRECTED RNA POLYMERASE, MITOCHONDRIAL"/>
    <property type="match status" value="1"/>
</dbReference>
<comment type="similarity">
    <text evidence="1">Belongs to the phage and mitochondrial RNA polymerase family.</text>
</comment>
<dbReference type="Gene3D" id="1.10.287.260">
    <property type="match status" value="1"/>
</dbReference>
<dbReference type="EC" id="2.7.7.6" evidence="2"/>
<dbReference type="InterPro" id="IPR046950">
    <property type="entry name" value="DNA-dir_Rpol_C_phage-type"/>
</dbReference>
<dbReference type="SUPFAM" id="SSF56672">
    <property type="entry name" value="DNA/RNA polymerases"/>
    <property type="match status" value="1"/>
</dbReference>
<evidence type="ECO:0000256" key="2">
    <source>
        <dbReference type="ARBA" id="ARBA00012418"/>
    </source>
</evidence>
<keyword evidence="5" id="KW-0548">Nucleotidyltransferase</keyword>
<keyword evidence="6" id="KW-0804">Transcription</keyword>
<dbReference type="Gene3D" id="1.10.287.280">
    <property type="match status" value="1"/>
</dbReference>
<organism evidence="9 10">
    <name type="scientific">Maritalea mediterranea</name>
    <dbReference type="NCBI Taxonomy" id="2909667"/>
    <lineage>
        <taxon>Bacteria</taxon>
        <taxon>Pseudomonadati</taxon>
        <taxon>Pseudomonadota</taxon>
        <taxon>Alphaproteobacteria</taxon>
        <taxon>Hyphomicrobiales</taxon>
        <taxon>Devosiaceae</taxon>
        <taxon>Maritalea</taxon>
    </lineage>
</organism>
<reference evidence="9 10" key="1">
    <citation type="submission" date="2022-01" db="EMBL/GenBank/DDBJ databases">
        <title>Maritalea mediterranea sp. nov., isolated from marine plastic residues from the Malva-rosa beach (Valencia, Spain).</title>
        <authorList>
            <person name="Vidal-Verdu A."/>
            <person name="Molina-Menor E."/>
            <person name="Pascual J."/>
            <person name="Pereto J."/>
            <person name="Porcar M."/>
        </authorList>
    </citation>
    <scope>NUCLEOTIDE SEQUENCE [LARGE SCALE GENOMIC DNA]</scope>
    <source>
        <strain evidence="9 10">P4.10X</strain>
    </source>
</reference>
<dbReference type="Proteomes" id="UP001201217">
    <property type="component" value="Unassembled WGS sequence"/>
</dbReference>
<dbReference type="PANTHER" id="PTHR10102">
    <property type="entry name" value="DNA-DIRECTED RNA POLYMERASE, MITOCHONDRIAL"/>
    <property type="match status" value="1"/>
</dbReference>
<accession>A0ABS9EAE0</accession>
<dbReference type="EMBL" id="JAKGTI010000004">
    <property type="protein sequence ID" value="MCF4099812.1"/>
    <property type="molecule type" value="Genomic_DNA"/>
</dbReference>
<evidence type="ECO:0000256" key="5">
    <source>
        <dbReference type="ARBA" id="ARBA00022695"/>
    </source>
</evidence>
<evidence type="ECO:0000256" key="7">
    <source>
        <dbReference type="ARBA" id="ARBA00048552"/>
    </source>
</evidence>
<dbReference type="Gene3D" id="1.10.150.20">
    <property type="entry name" value="5' to 3' exonuclease, C-terminal subdomain"/>
    <property type="match status" value="1"/>
</dbReference>
<dbReference type="Gene3D" id="1.10.1320.10">
    <property type="entry name" value="DNA-directed RNA polymerase, N-terminal domain"/>
    <property type="match status" value="1"/>
</dbReference>
<evidence type="ECO:0000259" key="8">
    <source>
        <dbReference type="SMART" id="SM01311"/>
    </source>
</evidence>
<protein>
    <recommendedName>
        <fullName evidence="2">DNA-directed RNA polymerase</fullName>
        <ecNumber evidence="2">2.7.7.6</ecNumber>
    </recommendedName>
</protein>
<keyword evidence="10" id="KW-1185">Reference proteome</keyword>
<evidence type="ECO:0000256" key="6">
    <source>
        <dbReference type="ARBA" id="ARBA00023163"/>
    </source>
</evidence>
<feature type="domain" description="DNA-directed RNA polymerase N-terminal" evidence="8">
    <location>
        <begin position="7"/>
        <end position="299"/>
    </location>
</feature>
<evidence type="ECO:0000313" key="9">
    <source>
        <dbReference type="EMBL" id="MCF4099812.1"/>
    </source>
</evidence>
<evidence type="ECO:0000256" key="1">
    <source>
        <dbReference type="ARBA" id="ARBA00009493"/>
    </source>
</evidence>
<dbReference type="InterPro" id="IPR024075">
    <property type="entry name" value="DNA-dir_RNA_pol_helix_hairp_sf"/>
</dbReference>
<keyword evidence="3" id="KW-0240">DNA-directed RNA polymerase</keyword>
<evidence type="ECO:0000256" key="3">
    <source>
        <dbReference type="ARBA" id="ARBA00022478"/>
    </source>
</evidence>
<dbReference type="SMART" id="SM01311">
    <property type="entry name" value="RPOL_N"/>
    <property type="match status" value="1"/>
</dbReference>
<evidence type="ECO:0000313" key="10">
    <source>
        <dbReference type="Proteomes" id="UP001201217"/>
    </source>
</evidence>
<keyword evidence="4" id="KW-0808">Transferase</keyword>